<protein>
    <submittedName>
        <fullName evidence="2">Uncharacterized protein</fullName>
    </submittedName>
</protein>
<evidence type="ECO:0000313" key="3">
    <source>
        <dbReference type="Proteomes" id="UP000639772"/>
    </source>
</evidence>
<feature type="region of interest" description="Disordered" evidence="1">
    <location>
        <begin position="1"/>
        <end position="21"/>
    </location>
</feature>
<dbReference type="AlphaFoldDB" id="A0A835VMJ3"/>
<evidence type="ECO:0000313" key="2">
    <source>
        <dbReference type="EMBL" id="KAG0502555.1"/>
    </source>
</evidence>
<reference evidence="2 3" key="1">
    <citation type="journal article" date="2020" name="Nat. Food">
        <title>A phased Vanilla planifolia genome enables genetic improvement of flavour and production.</title>
        <authorList>
            <person name="Hasing T."/>
            <person name="Tang H."/>
            <person name="Brym M."/>
            <person name="Khazi F."/>
            <person name="Huang T."/>
            <person name="Chambers A.H."/>
        </authorList>
    </citation>
    <scope>NUCLEOTIDE SEQUENCE [LARGE SCALE GENOMIC DNA]</scope>
    <source>
        <tissue evidence="2">Leaf</tissue>
    </source>
</reference>
<sequence length="110" mass="12376">MEDGLFRKQEGKGGPSWEAFTSEEFREEGGKLVRVAVPMVAVSLVQYMINVISTMMVGHLGELPLQGPPLQPPYQLQWFHSLDWNGKRVGNTVWPSLWSTAVPEAWNAHI</sequence>
<organism evidence="2 3">
    <name type="scientific">Vanilla planifolia</name>
    <name type="common">Vanilla</name>
    <dbReference type="NCBI Taxonomy" id="51239"/>
    <lineage>
        <taxon>Eukaryota</taxon>
        <taxon>Viridiplantae</taxon>
        <taxon>Streptophyta</taxon>
        <taxon>Embryophyta</taxon>
        <taxon>Tracheophyta</taxon>
        <taxon>Spermatophyta</taxon>
        <taxon>Magnoliopsida</taxon>
        <taxon>Liliopsida</taxon>
        <taxon>Asparagales</taxon>
        <taxon>Orchidaceae</taxon>
        <taxon>Vanilloideae</taxon>
        <taxon>Vanilleae</taxon>
        <taxon>Vanilla</taxon>
    </lineage>
</organism>
<accession>A0A835VMJ3</accession>
<proteinExistence type="predicted"/>
<dbReference type="OrthoDB" id="2126698at2759"/>
<comment type="caution">
    <text evidence="2">The sequence shown here is derived from an EMBL/GenBank/DDBJ whole genome shotgun (WGS) entry which is preliminary data.</text>
</comment>
<dbReference type="EMBL" id="JADCNM010000001">
    <property type="protein sequence ID" value="KAG0502555.1"/>
    <property type="molecule type" value="Genomic_DNA"/>
</dbReference>
<feature type="compositionally biased region" description="Basic and acidic residues" evidence="1">
    <location>
        <begin position="1"/>
        <end position="11"/>
    </location>
</feature>
<name>A0A835VMJ3_VANPL</name>
<dbReference type="Proteomes" id="UP000639772">
    <property type="component" value="Chromosome 1"/>
</dbReference>
<gene>
    <name evidence="2" type="ORF">HPP92_002627</name>
</gene>
<evidence type="ECO:0000256" key="1">
    <source>
        <dbReference type="SAM" id="MobiDB-lite"/>
    </source>
</evidence>